<keyword evidence="3" id="KW-1185">Reference proteome</keyword>
<gene>
    <name evidence="2" type="ORF">LOTGIDRAFT_235237</name>
</gene>
<dbReference type="HOGENOM" id="CLU_353848_0_0_1"/>
<name>V3ZRA2_LOTGI</name>
<dbReference type="KEGG" id="lgi:LOTGIDRAFT_235237"/>
<evidence type="ECO:0000313" key="3">
    <source>
        <dbReference type="Proteomes" id="UP000030746"/>
    </source>
</evidence>
<sequence length="835" mass="94336">MTRKLKFPGGKGDAMKKKSEMDNADKRGKDKKNAHGHDEKHDHHPQKAATSAARKRWNMPAKVWDSTFANLRIQLNTIHRSGPRKFKKPKGKINYCVKKLDKMARPAEVTYAVRRNVAGDMDSALWMPERLDGLRFENSLPVSHSILGTVSDYLETADNRIIAIEFRTYNKLPDIKPKETGFRTHNPSSDLKARRPISGTNKQIPELNPKATGFPNSRSPLPDIKPRPAKGDPAEMNCLVKCKFDQGKALKYWENEITKGHDLGEKISLKCKRSQDDLIMGNHPYKVFKGQRRVFDDLESAWQSECRVTKSNGFWKQREQLGDTLRGIHMARTKQERGINPEPEVVYRAGSDRLNDCSILDLRINGGMPPRNGQMHPSSFDIHCPSVYTIPEIVVTAINEPTIEIGQHVLSWSNRDCEVDVELGIVTCPGQAKMGNLAVKNIGACVVKFELFKIPKTDHFDFPNQIDVRDSIFLGHSEAIVLPKDFQNISAIFHSHRATTCSEKWRIETTPRLARDITLTIWGIAKNPTELGENGKVIEEEIKAKILESFIESILDDIIEKICCIPPPARAEGFPDDLGKCFLKTPVGNDLFTFVNPGLTYHSGTVSKILEITEISLPVVTFIWSLPLNDIRLSMCDLPEEVKFKNNVVSKNDVANVLMTFVNELPYDVKLPMATRKYDMCKKLLVDVCNNICDTAARMKKVHGITLDMDFSIDVSKEEFLPPPAPVVTQPSKGHKTPPKSPPKTPSRDKSKKKPVHKVQVPKSPPPESGPVRLGKIAQGIKTAKKSQYKNRAKPIMYFKYLEKLNLHSYFIVKDFIDKFADYLSDLPEVPELRM</sequence>
<dbReference type="PANTHER" id="PTHR48421:SF1">
    <property type="entry name" value="MYCBP-ASSOCIATED PROTEIN"/>
    <property type="match status" value="1"/>
</dbReference>
<evidence type="ECO:0000313" key="2">
    <source>
        <dbReference type="EMBL" id="ESO86852.1"/>
    </source>
</evidence>
<dbReference type="AlphaFoldDB" id="V3ZRA2"/>
<dbReference type="Pfam" id="PF14646">
    <property type="entry name" value="MYCBPAP"/>
    <property type="match status" value="2"/>
</dbReference>
<feature type="region of interest" description="Disordered" evidence="1">
    <location>
        <begin position="1"/>
        <end position="54"/>
    </location>
</feature>
<feature type="region of interest" description="Disordered" evidence="1">
    <location>
        <begin position="724"/>
        <end position="774"/>
    </location>
</feature>
<dbReference type="STRING" id="225164.V3ZRA2"/>
<reference evidence="2 3" key="1">
    <citation type="journal article" date="2013" name="Nature">
        <title>Insights into bilaterian evolution from three spiralian genomes.</title>
        <authorList>
            <person name="Simakov O."/>
            <person name="Marletaz F."/>
            <person name="Cho S.J."/>
            <person name="Edsinger-Gonzales E."/>
            <person name="Havlak P."/>
            <person name="Hellsten U."/>
            <person name="Kuo D.H."/>
            <person name="Larsson T."/>
            <person name="Lv J."/>
            <person name="Arendt D."/>
            <person name="Savage R."/>
            <person name="Osoegawa K."/>
            <person name="de Jong P."/>
            <person name="Grimwood J."/>
            <person name="Chapman J.A."/>
            <person name="Shapiro H."/>
            <person name="Aerts A."/>
            <person name="Otillar R.P."/>
            <person name="Terry A.Y."/>
            <person name="Boore J.L."/>
            <person name="Grigoriev I.V."/>
            <person name="Lindberg D.R."/>
            <person name="Seaver E.C."/>
            <person name="Weisblat D.A."/>
            <person name="Putnam N.H."/>
            <person name="Rokhsar D.S."/>
        </authorList>
    </citation>
    <scope>NUCLEOTIDE SEQUENCE [LARGE SCALE GENOMIC DNA]</scope>
</reference>
<organism evidence="2 3">
    <name type="scientific">Lottia gigantea</name>
    <name type="common">Giant owl limpet</name>
    <dbReference type="NCBI Taxonomy" id="225164"/>
    <lineage>
        <taxon>Eukaryota</taxon>
        <taxon>Metazoa</taxon>
        <taxon>Spiralia</taxon>
        <taxon>Lophotrochozoa</taxon>
        <taxon>Mollusca</taxon>
        <taxon>Gastropoda</taxon>
        <taxon>Patellogastropoda</taxon>
        <taxon>Lottioidea</taxon>
        <taxon>Lottiidae</taxon>
        <taxon>Lottia</taxon>
    </lineage>
</organism>
<dbReference type="EMBL" id="KB202990">
    <property type="protein sequence ID" value="ESO86852.1"/>
    <property type="molecule type" value="Genomic_DNA"/>
</dbReference>
<protein>
    <submittedName>
        <fullName evidence="2">Uncharacterized protein</fullName>
    </submittedName>
</protein>
<dbReference type="PANTHER" id="PTHR48421">
    <property type="entry name" value="MYCBP-ASSOCIATED PROTEIN"/>
    <property type="match status" value="1"/>
</dbReference>
<dbReference type="OrthoDB" id="6121438at2759"/>
<dbReference type="GeneID" id="20249788"/>
<dbReference type="RefSeq" id="XP_009062546.1">
    <property type="nucleotide sequence ID" value="XM_009064298.1"/>
</dbReference>
<dbReference type="Proteomes" id="UP000030746">
    <property type="component" value="Unassembled WGS sequence"/>
</dbReference>
<dbReference type="InterPro" id="IPR032707">
    <property type="entry name" value="MYCBPAP"/>
</dbReference>
<feature type="compositionally biased region" description="Basic and acidic residues" evidence="1">
    <location>
        <begin position="13"/>
        <end position="42"/>
    </location>
</feature>
<feature type="region of interest" description="Disordered" evidence="1">
    <location>
        <begin position="177"/>
        <end position="223"/>
    </location>
</feature>
<evidence type="ECO:0000256" key="1">
    <source>
        <dbReference type="SAM" id="MobiDB-lite"/>
    </source>
</evidence>
<proteinExistence type="predicted"/>
<accession>V3ZRA2</accession>
<dbReference type="CTD" id="20249788"/>